<protein>
    <submittedName>
        <fullName evidence="1">Uncharacterized protein</fullName>
    </submittedName>
</protein>
<organism evidence="1 2">
    <name type="scientific">Paenimyroides tangerinum</name>
    <dbReference type="NCBI Taxonomy" id="2488728"/>
    <lineage>
        <taxon>Bacteria</taxon>
        <taxon>Pseudomonadati</taxon>
        <taxon>Bacteroidota</taxon>
        <taxon>Flavobacteriia</taxon>
        <taxon>Flavobacteriales</taxon>
        <taxon>Flavobacteriaceae</taxon>
        <taxon>Paenimyroides</taxon>
    </lineage>
</organism>
<accession>A0A3P3W9Y6</accession>
<reference evidence="1 2" key="1">
    <citation type="submission" date="2018-11" db="EMBL/GenBank/DDBJ databases">
        <title>Flavobacterium sp. nov., YIM 102701-2 draft genome.</title>
        <authorList>
            <person name="Li G."/>
            <person name="Jiang Y."/>
        </authorList>
    </citation>
    <scope>NUCLEOTIDE SEQUENCE [LARGE SCALE GENOMIC DNA]</scope>
    <source>
        <strain evidence="1 2">YIM 102701-2</strain>
    </source>
</reference>
<evidence type="ECO:0000313" key="1">
    <source>
        <dbReference type="EMBL" id="RRJ91524.1"/>
    </source>
</evidence>
<evidence type="ECO:0000313" key="2">
    <source>
        <dbReference type="Proteomes" id="UP000275719"/>
    </source>
</evidence>
<dbReference type="EMBL" id="RQVQ01000010">
    <property type="protein sequence ID" value="RRJ91524.1"/>
    <property type="molecule type" value="Genomic_DNA"/>
</dbReference>
<proteinExistence type="predicted"/>
<name>A0A3P3W9Y6_9FLAO</name>
<dbReference type="OrthoDB" id="1340606at2"/>
<dbReference type="AlphaFoldDB" id="A0A3P3W9Y6"/>
<dbReference type="RefSeq" id="WP_125018420.1">
    <property type="nucleotide sequence ID" value="NZ_RQVQ01000010.1"/>
</dbReference>
<gene>
    <name evidence="1" type="ORF">EG240_05830</name>
</gene>
<dbReference type="Proteomes" id="UP000275719">
    <property type="component" value="Unassembled WGS sequence"/>
</dbReference>
<comment type="caution">
    <text evidence="1">The sequence shown here is derived from an EMBL/GenBank/DDBJ whole genome shotgun (WGS) entry which is preliminary data.</text>
</comment>
<keyword evidence="2" id="KW-1185">Reference proteome</keyword>
<sequence length="193" mass="22080">MYSESSKILISKRVGWSVPTDSLFSVEISEDNQTATSGRYVNSFHQLATVENLFFTIDENKTGESEFNKTLYSMLKEASIEVLNKVLDQHKDYDFDKDYDSEIEKYQSLFDEPLGYLLAIKSIELLVSSNRSNAVERNSKLSFQMLKMELEGVKNDNGHCISEGLNSKFYTALKNAQKKIFPKQIEIIGDSVW</sequence>